<accession>S5N5L8</accession>
<dbReference type="AlphaFoldDB" id="S5N5L8"/>
<reference evidence="1 2" key="1">
    <citation type="submission" date="2013-07" db="EMBL/GenBank/DDBJ databases">
        <title>Genome sequence of Salmonella bongori N268-08 - a rare clinical isolate.</title>
        <authorList>
            <person name="Marti R."/>
            <person name="Hagens S."/>
            <person name="Loessner M.J."/>
            <person name="Klumpp J."/>
        </authorList>
    </citation>
    <scope>NUCLEOTIDE SEQUENCE [LARGE SCALE GENOMIC DNA]</scope>
    <source>
        <strain evidence="1 2">N268-08</strain>
    </source>
</reference>
<organism evidence="1 2">
    <name type="scientific">Salmonella bongori N268-08</name>
    <dbReference type="NCBI Taxonomy" id="1197719"/>
    <lineage>
        <taxon>Bacteria</taxon>
        <taxon>Pseudomonadati</taxon>
        <taxon>Pseudomonadota</taxon>
        <taxon>Gammaproteobacteria</taxon>
        <taxon>Enterobacterales</taxon>
        <taxon>Enterobacteriaceae</taxon>
        <taxon>Salmonella</taxon>
    </lineage>
</organism>
<evidence type="ECO:0000313" key="1">
    <source>
        <dbReference type="EMBL" id="AGR57775.1"/>
    </source>
</evidence>
<dbReference type="PATRIC" id="fig|1197719.3.peg.587"/>
<dbReference type="HOGENOM" id="CLU_3188700_0_0_6"/>
<protein>
    <submittedName>
        <fullName evidence="1">Uncharacterized protein</fullName>
    </submittedName>
</protein>
<dbReference type="EMBL" id="CP006608">
    <property type="protein sequence ID" value="AGR57775.1"/>
    <property type="molecule type" value="Genomic_DNA"/>
</dbReference>
<evidence type="ECO:0000313" key="2">
    <source>
        <dbReference type="Proteomes" id="UP000015042"/>
    </source>
</evidence>
<sequence>MQPPGITVNVAFVYKRVAITQEVPGKQAALGFFLEKRQAFFKGGLS</sequence>
<dbReference type="Proteomes" id="UP000015042">
    <property type="component" value="Chromosome"/>
</dbReference>
<dbReference type="KEGG" id="sbz:A464_589"/>
<proteinExistence type="predicted"/>
<name>S5N5L8_SALBN</name>
<gene>
    <name evidence="1" type="ORF">A464_589</name>
</gene>